<dbReference type="Pfam" id="PF07086">
    <property type="entry name" value="Jagunal"/>
    <property type="match status" value="1"/>
</dbReference>
<evidence type="ECO:0000313" key="10">
    <source>
        <dbReference type="EMBL" id="CAF1661776.1"/>
    </source>
</evidence>
<evidence type="ECO:0000313" key="9">
    <source>
        <dbReference type="EMBL" id="CAF0989221.1"/>
    </source>
</evidence>
<evidence type="ECO:0000313" key="11">
    <source>
        <dbReference type="Proteomes" id="UP000663828"/>
    </source>
</evidence>
<feature type="transmembrane region" description="Helical" evidence="7">
    <location>
        <begin position="153"/>
        <end position="177"/>
    </location>
</feature>
<gene>
    <name evidence="9" type="ORF">EDS130_LOCUS14297</name>
    <name evidence="10" type="ORF">XAT740_LOCUS57012</name>
    <name evidence="8" type="ORF">XAT740_LOCUS8360</name>
</gene>
<keyword evidence="5 7" id="KW-1133">Transmembrane helix</keyword>
<dbReference type="InterPro" id="IPR009787">
    <property type="entry name" value="Jagunal"/>
</dbReference>
<evidence type="ECO:0000256" key="3">
    <source>
        <dbReference type="ARBA" id="ARBA00022692"/>
    </source>
</evidence>
<keyword evidence="6 7" id="KW-0472">Membrane</keyword>
<feature type="transmembrane region" description="Helical" evidence="7">
    <location>
        <begin position="39"/>
        <end position="61"/>
    </location>
</feature>
<dbReference type="GO" id="GO:0007029">
    <property type="term" value="P:endoplasmic reticulum organization"/>
    <property type="evidence" value="ECO:0007669"/>
    <property type="project" value="InterPro"/>
</dbReference>
<name>A0A814A5I1_ADIRI</name>
<evidence type="ECO:0008006" key="12">
    <source>
        <dbReference type="Google" id="ProtNLM"/>
    </source>
</evidence>
<feature type="transmembrane region" description="Helical" evidence="7">
    <location>
        <begin position="103"/>
        <end position="123"/>
    </location>
</feature>
<dbReference type="EMBL" id="CAJNOR010000416">
    <property type="protein sequence ID" value="CAF0907621.1"/>
    <property type="molecule type" value="Genomic_DNA"/>
</dbReference>
<dbReference type="Proteomes" id="UP000663828">
    <property type="component" value="Unassembled WGS sequence"/>
</dbReference>
<accession>A0A814A5I1</accession>
<evidence type="ECO:0000256" key="4">
    <source>
        <dbReference type="ARBA" id="ARBA00022824"/>
    </source>
</evidence>
<dbReference type="PANTHER" id="PTHR20955:SF1">
    <property type="entry name" value="PROTEIN JAGUNAL HOMOLOG 1"/>
    <property type="match status" value="1"/>
</dbReference>
<protein>
    <recommendedName>
        <fullName evidence="12">Jagunal-like protein</fullName>
    </recommendedName>
</protein>
<feature type="transmembrane region" description="Helical" evidence="7">
    <location>
        <begin position="73"/>
        <end position="91"/>
    </location>
</feature>
<evidence type="ECO:0000256" key="7">
    <source>
        <dbReference type="SAM" id="Phobius"/>
    </source>
</evidence>
<evidence type="ECO:0000256" key="6">
    <source>
        <dbReference type="ARBA" id="ARBA00023136"/>
    </source>
</evidence>
<comment type="similarity">
    <text evidence="2">Belongs to the jagunal family.</text>
</comment>
<evidence type="ECO:0000256" key="5">
    <source>
        <dbReference type="ARBA" id="ARBA00022989"/>
    </source>
</evidence>
<dbReference type="AlphaFoldDB" id="A0A814A5I1"/>
<dbReference type="Proteomes" id="UP000663852">
    <property type="component" value="Unassembled WGS sequence"/>
</dbReference>
<keyword evidence="4" id="KW-0256">Endoplasmic reticulum</keyword>
<reference evidence="8" key="1">
    <citation type="submission" date="2021-02" db="EMBL/GenBank/DDBJ databases">
        <authorList>
            <person name="Nowell W R."/>
        </authorList>
    </citation>
    <scope>NUCLEOTIDE SEQUENCE</scope>
</reference>
<dbReference type="PANTHER" id="PTHR20955">
    <property type="entry name" value="PROTEIN JAGUNAL HOMOLOG 1"/>
    <property type="match status" value="1"/>
</dbReference>
<dbReference type="EMBL" id="CAJNOJ010000058">
    <property type="protein sequence ID" value="CAF0989221.1"/>
    <property type="molecule type" value="Genomic_DNA"/>
</dbReference>
<proteinExistence type="inferred from homology"/>
<dbReference type="EMBL" id="CAJNOR010011502">
    <property type="protein sequence ID" value="CAF1661776.1"/>
    <property type="molecule type" value="Genomic_DNA"/>
</dbReference>
<dbReference type="OrthoDB" id="8914197at2759"/>
<comment type="subcellular location">
    <subcellularLocation>
        <location evidence="1">Endoplasmic reticulum membrane</location>
        <topology evidence="1">Multi-pass membrane protein</topology>
    </subcellularLocation>
</comment>
<evidence type="ECO:0000256" key="1">
    <source>
        <dbReference type="ARBA" id="ARBA00004477"/>
    </source>
</evidence>
<keyword evidence="3 7" id="KW-0812">Transmembrane</keyword>
<comment type="caution">
    <text evidence="8">The sequence shown here is derived from an EMBL/GenBank/DDBJ whole genome shotgun (WGS) entry which is preliminary data.</text>
</comment>
<keyword evidence="11" id="KW-1185">Reference proteome</keyword>
<sequence length="189" mass="21904">MSLPGSQRVTGTDGSDFQHRETIASHYRVSAETKSRLRILIYLHFLLASLVVFQVTAYHIPGLTKLDVPRPHMWHYLWLITIIPSICGLLAINKNNIFLIKVFFRGTVIFGLGTTMTTIIFNLSDLFTFQNLKSKKKLDDVEPQTFLGFPLLVLWYIFLIIMVQIHAFSLYMANMLLHCWQPYKQAKRN</sequence>
<evidence type="ECO:0000313" key="8">
    <source>
        <dbReference type="EMBL" id="CAF0907621.1"/>
    </source>
</evidence>
<evidence type="ECO:0000256" key="2">
    <source>
        <dbReference type="ARBA" id="ARBA00008462"/>
    </source>
</evidence>
<dbReference type="GO" id="GO:0005789">
    <property type="term" value="C:endoplasmic reticulum membrane"/>
    <property type="evidence" value="ECO:0007669"/>
    <property type="project" value="UniProtKB-SubCell"/>
</dbReference>
<organism evidence="8 11">
    <name type="scientific">Adineta ricciae</name>
    <name type="common">Rotifer</name>
    <dbReference type="NCBI Taxonomy" id="249248"/>
    <lineage>
        <taxon>Eukaryota</taxon>
        <taxon>Metazoa</taxon>
        <taxon>Spiralia</taxon>
        <taxon>Gnathifera</taxon>
        <taxon>Rotifera</taxon>
        <taxon>Eurotatoria</taxon>
        <taxon>Bdelloidea</taxon>
        <taxon>Adinetida</taxon>
        <taxon>Adinetidae</taxon>
        <taxon>Adineta</taxon>
    </lineage>
</organism>
<dbReference type="GO" id="GO:0016192">
    <property type="term" value="P:vesicle-mediated transport"/>
    <property type="evidence" value="ECO:0007669"/>
    <property type="project" value="TreeGrafter"/>
</dbReference>